<evidence type="ECO:0000313" key="11">
    <source>
        <dbReference type="EMBL" id="QIZ76431.1"/>
    </source>
</evidence>
<feature type="compositionally biased region" description="Basic residues" evidence="9">
    <location>
        <begin position="34"/>
        <end position="50"/>
    </location>
</feature>
<keyword evidence="7" id="KW-0342">GTP-binding</keyword>
<keyword evidence="2" id="KW-0533">Nickel</keyword>
<dbReference type="GO" id="GO:0051604">
    <property type="term" value="P:protein maturation"/>
    <property type="evidence" value="ECO:0007669"/>
    <property type="project" value="InterPro"/>
</dbReference>
<keyword evidence="4" id="KW-0547">Nucleotide-binding</keyword>
<dbReference type="Proteomes" id="UP000501602">
    <property type="component" value="Chromosome"/>
</dbReference>
<keyword evidence="3" id="KW-0479">Metal-binding</keyword>
<dbReference type="GO" id="GO:0005525">
    <property type="term" value="F:GTP binding"/>
    <property type="evidence" value="ECO:0007669"/>
    <property type="project" value="UniProtKB-KW"/>
</dbReference>
<dbReference type="EMBL" id="CP051180">
    <property type="protein sequence ID" value="QIZ76431.1"/>
    <property type="molecule type" value="Genomic_DNA"/>
</dbReference>
<feature type="region of interest" description="Disordered" evidence="9">
    <location>
        <begin position="16"/>
        <end position="58"/>
    </location>
</feature>
<evidence type="ECO:0000256" key="2">
    <source>
        <dbReference type="ARBA" id="ARBA00022596"/>
    </source>
</evidence>
<dbReference type="InterPro" id="IPR003495">
    <property type="entry name" value="CobW/HypB/UreG_nucleotide-bd"/>
</dbReference>
<dbReference type="NCBIfam" id="NF007775">
    <property type="entry name" value="PRK10463.1"/>
    <property type="match status" value="1"/>
</dbReference>
<evidence type="ECO:0000313" key="12">
    <source>
        <dbReference type="Proteomes" id="UP000501602"/>
    </source>
</evidence>
<evidence type="ECO:0000256" key="5">
    <source>
        <dbReference type="ARBA" id="ARBA00022801"/>
    </source>
</evidence>
<proteinExistence type="inferred from homology"/>
<comment type="similarity">
    <text evidence="1">Belongs to the SIMIBI class G3E GTPase family. HypB/HupM subfamily.</text>
</comment>
<dbReference type="Pfam" id="PF02492">
    <property type="entry name" value="cobW"/>
    <property type="match status" value="1"/>
</dbReference>
<dbReference type="InterPro" id="IPR004392">
    <property type="entry name" value="Hyd_mat_HypB"/>
</dbReference>
<accession>A0A6H1UBJ7</accession>
<dbReference type="GO" id="GO:0016151">
    <property type="term" value="F:nickel cation binding"/>
    <property type="evidence" value="ECO:0007669"/>
    <property type="project" value="InterPro"/>
</dbReference>
<reference evidence="11 12" key="1">
    <citation type="submission" date="2020-04" db="EMBL/GenBank/DDBJ databases">
        <title>Ferrimonas sp. S7 isolated from sea water.</title>
        <authorList>
            <person name="Bae S.S."/>
            <person name="Baek K."/>
        </authorList>
    </citation>
    <scope>NUCLEOTIDE SEQUENCE [LARGE SCALE GENOMIC DNA]</scope>
    <source>
        <strain evidence="11 12">S7</strain>
    </source>
</reference>
<feature type="domain" description="CobW/HypB/UreG nucleotide-binding" evidence="10">
    <location>
        <begin position="173"/>
        <end position="334"/>
    </location>
</feature>
<dbReference type="Gene3D" id="3.40.50.300">
    <property type="entry name" value="P-loop containing nucleotide triphosphate hydrolases"/>
    <property type="match status" value="1"/>
</dbReference>
<dbReference type="GO" id="GO:0008270">
    <property type="term" value="F:zinc ion binding"/>
    <property type="evidence" value="ECO:0007669"/>
    <property type="project" value="TreeGrafter"/>
</dbReference>
<dbReference type="RefSeq" id="WP_168659693.1">
    <property type="nucleotide sequence ID" value="NZ_CP051180.1"/>
</dbReference>
<keyword evidence="5" id="KW-0378">Hydrolase</keyword>
<dbReference type="NCBIfam" id="TIGR00073">
    <property type="entry name" value="hypB"/>
    <property type="match status" value="1"/>
</dbReference>
<evidence type="ECO:0000256" key="3">
    <source>
        <dbReference type="ARBA" id="ARBA00022723"/>
    </source>
</evidence>
<evidence type="ECO:0000256" key="8">
    <source>
        <dbReference type="ARBA" id="ARBA00035238"/>
    </source>
</evidence>
<evidence type="ECO:0000256" key="1">
    <source>
        <dbReference type="ARBA" id="ARBA00006211"/>
    </source>
</evidence>
<feature type="region of interest" description="Disordered" evidence="9">
    <location>
        <begin position="85"/>
        <end position="108"/>
    </location>
</feature>
<evidence type="ECO:0000256" key="4">
    <source>
        <dbReference type="ARBA" id="ARBA00022741"/>
    </source>
</evidence>
<dbReference type="CDD" id="cd05390">
    <property type="entry name" value="HypB"/>
    <property type="match status" value="1"/>
</dbReference>
<dbReference type="AlphaFoldDB" id="A0A6H1UBJ7"/>
<dbReference type="InterPro" id="IPR027417">
    <property type="entry name" value="P-loop_NTPase"/>
</dbReference>
<keyword evidence="6" id="KW-0862">Zinc</keyword>
<dbReference type="GO" id="GO:0003924">
    <property type="term" value="F:GTPase activity"/>
    <property type="evidence" value="ECO:0007669"/>
    <property type="project" value="InterPro"/>
</dbReference>
<evidence type="ECO:0000256" key="9">
    <source>
        <dbReference type="SAM" id="MobiDB-lite"/>
    </source>
</evidence>
<sequence>MCTVCGCAEGETRVEGEHGHHHHDEHHSHDHHDHGHQHGHSHHNHAHQHQSQHSNDVESQPVAIHHHYHHSGDVHHHIHYHVAAGSSEQPHGHSHASDHAHQHHHGEVKQQFIETFEPTQTNDDLHYGNGPAHAHAPGMSQHRMVQIEQDILGKNNDIADHNRAHFVRDNVFVMNLVSSPGSGKTTTLTETLKLLKDSTEMAVIEGDQETSNDAERIRATGVKAIQVNTGKGCHLDAAMIHKAYHQLEMPAGGVLFIENVGNLVCPAAFDLGEACKVAILSVTEGEDKPLKYPEMFAASELMLINKIDLLPHLNFDLPACIANARKVNPSIEVICLSATSGEGMDLWLEWIAKRAK</sequence>
<keyword evidence="12" id="KW-1185">Reference proteome</keyword>
<evidence type="ECO:0000256" key="6">
    <source>
        <dbReference type="ARBA" id="ARBA00022833"/>
    </source>
</evidence>
<evidence type="ECO:0000259" key="10">
    <source>
        <dbReference type="Pfam" id="PF02492"/>
    </source>
</evidence>
<protein>
    <recommendedName>
        <fullName evidence="8">Hydrogenase maturation factor HypB</fullName>
    </recommendedName>
</protein>
<dbReference type="SUPFAM" id="SSF52540">
    <property type="entry name" value="P-loop containing nucleoside triphosphate hydrolases"/>
    <property type="match status" value="1"/>
</dbReference>
<name>A0A6H1UBJ7_9GAMM</name>
<evidence type="ECO:0000256" key="7">
    <source>
        <dbReference type="ARBA" id="ARBA00023134"/>
    </source>
</evidence>
<dbReference type="PANTHER" id="PTHR30134">
    <property type="entry name" value="HYDROGENASE PROTEIN ASSEMBLY PROTEIN, NICKEL CHAPERONE"/>
    <property type="match status" value="1"/>
</dbReference>
<dbReference type="PANTHER" id="PTHR30134:SF2">
    <property type="entry name" value="HYDROGENASE MATURATION FACTOR HYPB"/>
    <property type="match status" value="1"/>
</dbReference>
<dbReference type="KEGG" id="fes:HER31_05885"/>
<gene>
    <name evidence="11" type="primary">hypB</name>
    <name evidence="11" type="ORF">HER31_05885</name>
</gene>
<organism evidence="11 12">
    <name type="scientific">Ferrimonas lipolytica</name>
    <dbReference type="NCBI Taxonomy" id="2724191"/>
    <lineage>
        <taxon>Bacteria</taxon>
        <taxon>Pseudomonadati</taxon>
        <taxon>Pseudomonadota</taxon>
        <taxon>Gammaproteobacteria</taxon>
        <taxon>Alteromonadales</taxon>
        <taxon>Ferrimonadaceae</taxon>
        <taxon>Ferrimonas</taxon>
    </lineage>
</organism>
<feature type="compositionally biased region" description="Basic and acidic residues" evidence="9">
    <location>
        <begin position="95"/>
        <end position="108"/>
    </location>
</feature>